<feature type="transmembrane region" description="Helical" evidence="1">
    <location>
        <begin position="12"/>
        <end position="34"/>
    </location>
</feature>
<name>A0AAJ1CVK3_PANAN</name>
<keyword evidence="1" id="KW-0812">Transmembrane</keyword>
<protein>
    <submittedName>
        <fullName evidence="2">Uncharacterized protein</fullName>
    </submittedName>
</protein>
<dbReference type="AlphaFoldDB" id="A0AAJ1CVK3"/>
<accession>A0AAJ1CVK3</accession>
<evidence type="ECO:0000256" key="1">
    <source>
        <dbReference type="SAM" id="Phobius"/>
    </source>
</evidence>
<comment type="caution">
    <text evidence="2">The sequence shown here is derived from an EMBL/GenBank/DDBJ whole genome shotgun (WGS) entry which is preliminary data.</text>
</comment>
<proteinExistence type="predicted"/>
<dbReference type="Proteomes" id="UP001208888">
    <property type="component" value="Unassembled WGS sequence"/>
</dbReference>
<evidence type="ECO:0000313" key="3">
    <source>
        <dbReference type="Proteomes" id="UP001208888"/>
    </source>
</evidence>
<reference evidence="2" key="1">
    <citation type="submission" date="2022-06" db="EMBL/GenBank/DDBJ databases">
        <title>Dynamics of rice microbiomes reveals core vertical transmitted seed endophytes.</title>
        <authorList>
            <person name="Liao K."/>
            <person name="Zhang X."/>
        </authorList>
    </citation>
    <scope>NUCLEOTIDE SEQUENCE</scope>
    <source>
        <strain evidence="2">JT1-17</strain>
    </source>
</reference>
<dbReference type="EMBL" id="JANFVX010000001">
    <property type="protein sequence ID" value="MCW0342415.1"/>
    <property type="molecule type" value="Genomic_DNA"/>
</dbReference>
<evidence type="ECO:0000313" key="2">
    <source>
        <dbReference type="EMBL" id="MCW0342415.1"/>
    </source>
</evidence>
<gene>
    <name evidence="2" type="ORF">NB703_000508</name>
</gene>
<sequence>MRMKSWLSRHKLGVLLMVVLLLELLYFLLTASWFPWNAT</sequence>
<keyword evidence="1" id="KW-1133">Transmembrane helix</keyword>
<keyword evidence="1" id="KW-0472">Membrane</keyword>
<organism evidence="2 3">
    <name type="scientific">Pantoea ananas</name>
    <name type="common">Erwinia uredovora</name>
    <dbReference type="NCBI Taxonomy" id="553"/>
    <lineage>
        <taxon>Bacteria</taxon>
        <taxon>Pseudomonadati</taxon>
        <taxon>Pseudomonadota</taxon>
        <taxon>Gammaproteobacteria</taxon>
        <taxon>Enterobacterales</taxon>
        <taxon>Erwiniaceae</taxon>
        <taxon>Pantoea</taxon>
    </lineage>
</organism>